<proteinExistence type="predicted"/>
<evidence type="ECO:0000313" key="1">
    <source>
        <dbReference type="EMBL" id="BCD98860.1"/>
    </source>
</evidence>
<keyword evidence="2" id="KW-1185">Reference proteome</keyword>
<dbReference type="AlphaFoldDB" id="A0AAN1WJQ0"/>
<protein>
    <submittedName>
        <fullName evidence="1">Uncharacterized protein</fullName>
    </submittedName>
</protein>
<evidence type="ECO:0000313" key="2">
    <source>
        <dbReference type="Proteomes" id="UP001320119"/>
    </source>
</evidence>
<name>A0AAN1WJQ0_9GAMM</name>
<dbReference type="RefSeq" id="WP_236983496.1">
    <property type="nucleotide sequence ID" value="NZ_AP023086.1"/>
</dbReference>
<reference evidence="1 2" key="1">
    <citation type="journal article" date="2022" name="IScience">
        <title>An ultrasensitive nanofiber-based assay for enzymatic hydrolysis and deep-sea microbial degradation of cellulose.</title>
        <authorList>
            <person name="Tsudome M."/>
            <person name="Tachioka M."/>
            <person name="Miyazaki M."/>
            <person name="Uchimura K."/>
            <person name="Tsuda M."/>
            <person name="Takaki Y."/>
            <person name="Deguchi S."/>
        </authorList>
    </citation>
    <scope>NUCLEOTIDE SEQUENCE [LARGE SCALE GENOMIC DNA]</scope>
    <source>
        <strain evidence="1 2">GE09</strain>
    </source>
</reference>
<sequence length="168" mass="18995">MSEKVKKSIWDETGPDRYLGDFNCNAQNLAVLKYVEHAKKQAGVLSNSDLSKIDTFISEIPSNPNVSDIYRYLDNVCGIDGVGIPIAICMLSRSRSGEFPPFDQYVLLGLFRSGVLTQDEYDELARKKISTFSEIYLRKVVKLWLEETASGRKPSHIDESWVLLGKKK</sequence>
<gene>
    <name evidence="1" type="ORF">MARGE09_P3061</name>
</gene>
<accession>A0AAN1WJQ0</accession>
<organism evidence="1 2">
    <name type="scientific">Marinagarivorans cellulosilyticus</name>
    <dbReference type="NCBI Taxonomy" id="2721545"/>
    <lineage>
        <taxon>Bacteria</taxon>
        <taxon>Pseudomonadati</taxon>
        <taxon>Pseudomonadota</taxon>
        <taxon>Gammaproteobacteria</taxon>
        <taxon>Cellvibrionales</taxon>
        <taxon>Cellvibrionaceae</taxon>
        <taxon>Marinagarivorans</taxon>
    </lineage>
</organism>
<dbReference type="EMBL" id="AP023086">
    <property type="protein sequence ID" value="BCD98860.1"/>
    <property type="molecule type" value="Genomic_DNA"/>
</dbReference>
<dbReference type="Proteomes" id="UP001320119">
    <property type="component" value="Chromosome"/>
</dbReference>
<dbReference type="KEGG" id="marq:MARGE09_P3061"/>